<sequence>MDAKTNQTRKLFFSDQNEAMLLSLLSKNFQQRLSSPLNEKEAVRLERGLEHYMSEVFQNNSNQPVQVLNKEVITATASDFQDYIQRQASLTSVTTTETSFQETSQRFDQLLQTRQRGSEAPRPAVPEYVQRITLEEDNSVSALTAFEEAKKKRNQEMSSQMEMQLAKRTASASQSIYAKETVQQRPDPRQLFDQPLDMVVRGTEMPRELPGRGDGNPTIAHSGDNGTANRGSLQQDILIKQQDIQAYKETEYNLSIYSADRKWEFNTNAGENRYNFHVNLYSGNPTNGVSVAPKGTARFRNITRIEFVKAIMPIEGLDVITLKNSATIGDNNTSLFSTVFSLPFVALSIDELDNNNYGTNSYVDKAFGLLQYDANWISDANAGSISGGTIDYDPALSGNRGFVSMIPKHLKCQRVYTPTPLATLTKLSVRLQRPDGTLLSDTLDTLDVSGVFFSNSAATYVSSAYTTVSNSYYLDSSGEFIWIDTRTNFSRFTVAQGDRIVIRNLSITTPTKAQTDFLNYLQREAGHFVVNLASLRYVSASPKPQQQVNDGANQLGYSRFIVIRNQFNDPTTGSIALLPFGGQATNTTLGTSIVSLNFSPGRLLNLSHQTQLIFRVITRDYDSTSLVRPDNL</sequence>
<name>A0A6C0K9U0_9ZZZZ</name>
<dbReference type="AlphaFoldDB" id="A0A6C0K9U0"/>
<proteinExistence type="predicted"/>
<evidence type="ECO:0000313" key="1">
    <source>
        <dbReference type="EMBL" id="QHU13921.1"/>
    </source>
</evidence>
<protein>
    <submittedName>
        <fullName evidence="1">Uncharacterized protein</fullName>
    </submittedName>
</protein>
<organism evidence="1">
    <name type="scientific">viral metagenome</name>
    <dbReference type="NCBI Taxonomy" id="1070528"/>
    <lineage>
        <taxon>unclassified sequences</taxon>
        <taxon>metagenomes</taxon>
        <taxon>organismal metagenomes</taxon>
    </lineage>
</organism>
<accession>A0A6C0K9U0</accession>
<reference evidence="1" key="1">
    <citation type="journal article" date="2020" name="Nature">
        <title>Giant virus diversity and host interactions through global metagenomics.</title>
        <authorList>
            <person name="Schulz F."/>
            <person name="Roux S."/>
            <person name="Paez-Espino D."/>
            <person name="Jungbluth S."/>
            <person name="Walsh D.A."/>
            <person name="Denef V.J."/>
            <person name="McMahon K.D."/>
            <person name="Konstantinidis K.T."/>
            <person name="Eloe-Fadrosh E.A."/>
            <person name="Kyrpides N.C."/>
            <person name="Woyke T."/>
        </authorList>
    </citation>
    <scope>NUCLEOTIDE SEQUENCE</scope>
    <source>
        <strain evidence="1">GVMAG-S-1101182-85</strain>
    </source>
</reference>
<dbReference type="EMBL" id="MN740828">
    <property type="protein sequence ID" value="QHU13921.1"/>
    <property type="molecule type" value="Genomic_DNA"/>
</dbReference>